<keyword evidence="2" id="KW-1185">Reference proteome</keyword>
<evidence type="ECO:0000313" key="2">
    <source>
        <dbReference type="Proteomes" id="UP001597145"/>
    </source>
</evidence>
<proteinExistence type="predicted"/>
<comment type="caution">
    <text evidence="1">The sequence shown here is derived from an EMBL/GenBank/DDBJ whole genome shotgun (WGS) entry which is preliminary data.</text>
</comment>
<gene>
    <name evidence="1" type="ORF">ACFSCY_30160</name>
</gene>
<evidence type="ECO:0000313" key="1">
    <source>
        <dbReference type="EMBL" id="MFD1533692.1"/>
    </source>
</evidence>
<dbReference type="Proteomes" id="UP001597145">
    <property type="component" value="Unassembled WGS sequence"/>
</dbReference>
<dbReference type="EMBL" id="JBHUCP010000026">
    <property type="protein sequence ID" value="MFD1533692.1"/>
    <property type="molecule type" value="Genomic_DNA"/>
</dbReference>
<reference evidence="2" key="1">
    <citation type="journal article" date="2019" name="Int. J. Syst. Evol. Microbiol.">
        <title>The Global Catalogue of Microorganisms (GCM) 10K type strain sequencing project: providing services to taxonomists for standard genome sequencing and annotation.</title>
        <authorList>
            <consortium name="The Broad Institute Genomics Platform"/>
            <consortium name="The Broad Institute Genome Sequencing Center for Infectious Disease"/>
            <person name="Wu L."/>
            <person name="Ma J."/>
        </authorList>
    </citation>
    <scope>NUCLEOTIDE SEQUENCE [LARGE SCALE GENOMIC DNA]</scope>
    <source>
        <strain evidence="2">JCM 12165</strain>
    </source>
</reference>
<accession>A0ABW4FXC3</accession>
<sequence>MVSPALEQSVTERAGRIKLVKVDIDRAPPSRGASRSARCRVREPQLRRILVRWLSSWAHGWWAEGSS</sequence>
<protein>
    <submittedName>
        <fullName evidence="1">Uncharacterized protein</fullName>
    </submittedName>
</protein>
<dbReference type="RefSeq" id="WP_343979375.1">
    <property type="nucleotide sequence ID" value="NZ_BAAAJG010000011.1"/>
</dbReference>
<name>A0ABW4FXC3_9PSEU</name>
<organism evidence="1 2">
    <name type="scientific">Pseudonocardia aurantiaca</name>
    <dbReference type="NCBI Taxonomy" id="75290"/>
    <lineage>
        <taxon>Bacteria</taxon>
        <taxon>Bacillati</taxon>
        <taxon>Actinomycetota</taxon>
        <taxon>Actinomycetes</taxon>
        <taxon>Pseudonocardiales</taxon>
        <taxon>Pseudonocardiaceae</taxon>
        <taxon>Pseudonocardia</taxon>
    </lineage>
</organism>